<keyword evidence="11 15" id="KW-1133">Transmembrane helix</keyword>
<dbReference type="GO" id="GO:0031625">
    <property type="term" value="F:ubiquitin protein ligase binding"/>
    <property type="evidence" value="ECO:0007669"/>
    <property type="project" value="TreeGrafter"/>
</dbReference>
<evidence type="ECO:0000313" key="18">
    <source>
        <dbReference type="Proteomes" id="UP001457282"/>
    </source>
</evidence>
<evidence type="ECO:0000256" key="4">
    <source>
        <dbReference type="ARBA" id="ARBA00012483"/>
    </source>
</evidence>
<evidence type="ECO:0000256" key="9">
    <source>
        <dbReference type="ARBA" id="ARBA00022786"/>
    </source>
</evidence>
<evidence type="ECO:0000256" key="3">
    <source>
        <dbReference type="ARBA" id="ARBA00004906"/>
    </source>
</evidence>
<dbReference type="AlphaFoldDB" id="A0AAW1WTD0"/>
<evidence type="ECO:0000256" key="12">
    <source>
        <dbReference type="ARBA" id="ARBA00023136"/>
    </source>
</evidence>
<dbReference type="PROSITE" id="PS50089">
    <property type="entry name" value="ZF_RING_2"/>
    <property type="match status" value="1"/>
</dbReference>
<reference evidence="17 18" key="1">
    <citation type="journal article" date="2023" name="G3 (Bethesda)">
        <title>A chromosome-length genome assembly and annotation of blackberry (Rubus argutus, cv. 'Hillquist').</title>
        <authorList>
            <person name="Bruna T."/>
            <person name="Aryal R."/>
            <person name="Dudchenko O."/>
            <person name="Sargent D.J."/>
            <person name="Mead D."/>
            <person name="Buti M."/>
            <person name="Cavallini A."/>
            <person name="Hytonen T."/>
            <person name="Andres J."/>
            <person name="Pham M."/>
            <person name="Weisz D."/>
            <person name="Mascagni F."/>
            <person name="Usai G."/>
            <person name="Natali L."/>
            <person name="Bassil N."/>
            <person name="Fernandez G.E."/>
            <person name="Lomsadze A."/>
            <person name="Armour M."/>
            <person name="Olukolu B."/>
            <person name="Poorten T."/>
            <person name="Britton C."/>
            <person name="Davik J."/>
            <person name="Ashrafi H."/>
            <person name="Aiden E.L."/>
            <person name="Borodovsky M."/>
            <person name="Worthington M."/>
        </authorList>
    </citation>
    <scope>NUCLEOTIDE SEQUENCE [LARGE SCALE GENOMIC DNA]</scope>
    <source>
        <strain evidence="17">PI 553951</strain>
    </source>
</reference>
<evidence type="ECO:0000256" key="13">
    <source>
        <dbReference type="ARBA" id="ARBA00024209"/>
    </source>
</evidence>
<comment type="catalytic activity">
    <reaction evidence="1">
        <text>S-ubiquitinyl-[E2 ubiquitin-conjugating enzyme]-L-cysteine + [acceptor protein]-L-lysine = [E2 ubiquitin-conjugating enzyme]-L-cysteine + N(6)-ubiquitinyl-[acceptor protein]-L-lysine.</text>
        <dbReference type="EC" id="2.3.2.27"/>
    </reaction>
</comment>
<evidence type="ECO:0000256" key="1">
    <source>
        <dbReference type="ARBA" id="ARBA00000900"/>
    </source>
</evidence>
<proteinExistence type="inferred from homology"/>
<dbReference type="Pfam" id="PF13639">
    <property type="entry name" value="zf-RING_2"/>
    <property type="match status" value="1"/>
</dbReference>
<evidence type="ECO:0000256" key="10">
    <source>
        <dbReference type="ARBA" id="ARBA00022833"/>
    </source>
</evidence>
<comment type="similarity">
    <text evidence="13">Belongs to the RING-type zinc finger family. ATL subfamily.</text>
</comment>
<dbReference type="PANTHER" id="PTHR45768">
    <property type="entry name" value="E3 UBIQUITIN-PROTEIN LIGASE RNF13-LIKE"/>
    <property type="match status" value="1"/>
</dbReference>
<comment type="pathway">
    <text evidence="3">Protein modification; protein ubiquitination.</text>
</comment>
<dbReference type="SMART" id="SM00184">
    <property type="entry name" value="RING"/>
    <property type="match status" value="1"/>
</dbReference>
<gene>
    <name evidence="17" type="ORF">M0R45_024131</name>
</gene>
<dbReference type="Gene3D" id="3.30.40.10">
    <property type="entry name" value="Zinc/RING finger domain, C3HC4 (zinc finger)"/>
    <property type="match status" value="1"/>
</dbReference>
<organism evidence="17 18">
    <name type="scientific">Rubus argutus</name>
    <name type="common">Southern blackberry</name>
    <dbReference type="NCBI Taxonomy" id="59490"/>
    <lineage>
        <taxon>Eukaryota</taxon>
        <taxon>Viridiplantae</taxon>
        <taxon>Streptophyta</taxon>
        <taxon>Embryophyta</taxon>
        <taxon>Tracheophyta</taxon>
        <taxon>Spermatophyta</taxon>
        <taxon>Magnoliopsida</taxon>
        <taxon>eudicotyledons</taxon>
        <taxon>Gunneridae</taxon>
        <taxon>Pentapetalae</taxon>
        <taxon>rosids</taxon>
        <taxon>fabids</taxon>
        <taxon>Rosales</taxon>
        <taxon>Rosaceae</taxon>
        <taxon>Rosoideae</taxon>
        <taxon>Rosoideae incertae sedis</taxon>
        <taxon>Rubus</taxon>
    </lineage>
</organism>
<evidence type="ECO:0000313" key="17">
    <source>
        <dbReference type="EMBL" id="KAK9926923.1"/>
    </source>
</evidence>
<dbReference type="EC" id="2.3.2.27" evidence="4"/>
<dbReference type="PANTHER" id="PTHR45768:SF71">
    <property type="entry name" value="RING_U-BOX SUPERFAMILY PROTEIN"/>
    <property type="match status" value="1"/>
</dbReference>
<evidence type="ECO:0000256" key="8">
    <source>
        <dbReference type="ARBA" id="ARBA00022771"/>
    </source>
</evidence>
<keyword evidence="5" id="KW-0808">Transferase</keyword>
<keyword evidence="8 14" id="KW-0863">Zinc-finger</keyword>
<dbReference type="GO" id="GO:0008270">
    <property type="term" value="F:zinc ion binding"/>
    <property type="evidence" value="ECO:0007669"/>
    <property type="project" value="UniProtKB-KW"/>
</dbReference>
<dbReference type="EMBL" id="JBEDUW010000005">
    <property type="protein sequence ID" value="KAK9926923.1"/>
    <property type="molecule type" value="Genomic_DNA"/>
</dbReference>
<keyword evidence="7" id="KW-0479">Metal-binding</keyword>
<dbReference type="CDD" id="cd16461">
    <property type="entry name" value="RING-H2_EL5-like"/>
    <property type="match status" value="1"/>
</dbReference>
<name>A0AAW1WTD0_RUBAR</name>
<dbReference type="GO" id="GO:0016020">
    <property type="term" value="C:membrane"/>
    <property type="evidence" value="ECO:0007669"/>
    <property type="project" value="UniProtKB-SubCell"/>
</dbReference>
<evidence type="ECO:0000259" key="16">
    <source>
        <dbReference type="PROSITE" id="PS50089"/>
    </source>
</evidence>
<evidence type="ECO:0000256" key="2">
    <source>
        <dbReference type="ARBA" id="ARBA00004167"/>
    </source>
</evidence>
<keyword evidence="12 15" id="KW-0472">Membrane</keyword>
<feature type="domain" description="RING-type" evidence="16">
    <location>
        <begin position="141"/>
        <end position="183"/>
    </location>
</feature>
<sequence length="353" mass="38966">MLLWRKGIQNQTVQPHQKNSICVEAKRYANVVISPPPTSFSSPSSHSNMSPLLLVVVVVLAAVFSIGGFVHVLFRFFIKRSSSPSFQSSSRHPESSSSRNLRRQLQHLFRLHDLGLDQAVIDSLPVFFCKDIVGSDEQFDCAICLCEFSEQDKLRLLPNCGHAFHMDCIEAWLLSNSTCPLCRGTLLGSGLVLENPVFNLEDSRAMSSRFNGDGDNGCLAVEETSVEKRVFSVRLGKFRSSINEEVGETSRCNLDARRCYSMGTYQYVVGDSNLQVALSHDCGGGIDTKLDIRDTHSSVGENLEGKKINACHKGESFSVSKIWLWSKNRFPGSLNTHNGVPSFSATPEINGGI</sequence>
<evidence type="ECO:0000256" key="7">
    <source>
        <dbReference type="ARBA" id="ARBA00022723"/>
    </source>
</evidence>
<evidence type="ECO:0000256" key="5">
    <source>
        <dbReference type="ARBA" id="ARBA00022679"/>
    </source>
</evidence>
<feature type="transmembrane region" description="Helical" evidence="15">
    <location>
        <begin position="52"/>
        <end position="78"/>
    </location>
</feature>
<dbReference type="InterPro" id="IPR001841">
    <property type="entry name" value="Znf_RING"/>
</dbReference>
<evidence type="ECO:0000256" key="15">
    <source>
        <dbReference type="SAM" id="Phobius"/>
    </source>
</evidence>
<keyword evidence="10" id="KW-0862">Zinc</keyword>
<evidence type="ECO:0000256" key="14">
    <source>
        <dbReference type="PROSITE-ProRule" id="PRU00175"/>
    </source>
</evidence>
<evidence type="ECO:0000256" key="6">
    <source>
        <dbReference type="ARBA" id="ARBA00022692"/>
    </source>
</evidence>
<evidence type="ECO:0000256" key="11">
    <source>
        <dbReference type="ARBA" id="ARBA00022989"/>
    </source>
</evidence>
<comment type="subcellular location">
    <subcellularLocation>
        <location evidence="2">Membrane</location>
        <topology evidence="2">Single-pass membrane protein</topology>
    </subcellularLocation>
</comment>
<dbReference type="GO" id="GO:0061630">
    <property type="term" value="F:ubiquitin protein ligase activity"/>
    <property type="evidence" value="ECO:0007669"/>
    <property type="project" value="UniProtKB-EC"/>
</dbReference>
<keyword evidence="18" id="KW-1185">Reference proteome</keyword>
<accession>A0AAW1WTD0</accession>
<dbReference type="Proteomes" id="UP001457282">
    <property type="component" value="Unassembled WGS sequence"/>
</dbReference>
<comment type="caution">
    <text evidence="17">The sequence shown here is derived from an EMBL/GenBank/DDBJ whole genome shotgun (WGS) entry which is preliminary data.</text>
</comment>
<keyword evidence="9" id="KW-0833">Ubl conjugation pathway</keyword>
<dbReference type="FunFam" id="3.30.40.10:FF:000187">
    <property type="entry name" value="E3 ubiquitin-protein ligase ATL6"/>
    <property type="match status" value="1"/>
</dbReference>
<protein>
    <recommendedName>
        <fullName evidence="4">RING-type E3 ubiquitin transferase</fullName>
        <ecNumber evidence="4">2.3.2.27</ecNumber>
    </recommendedName>
</protein>
<keyword evidence="6 15" id="KW-0812">Transmembrane</keyword>
<dbReference type="InterPro" id="IPR013083">
    <property type="entry name" value="Znf_RING/FYVE/PHD"/>
</dbReference>
<dbReference type="SUPFAM" id="SSF57850">
    <property type="entry name" value="RING/U-box"/>
    <property type="match status" value="1"/>
</dbReference>